<dbReference type="PROSITE" id="PS00301">
    <property type="entry name" value="G_TR_1"/>
    <property type="match status" value="1"/>
</dbReference>
<gene>
    <name evidence="4" type="ORF">KZH69_15695</name>
</gene>
<dbReference type="InterPro" id="IPR005225">
    <property type="entry name" value="Small_GTP-bd"/>
</dbReference>
<dbReference type="CDD" id="cd04095">
    <property type="entry name" value="CysN_NoDQ_III"/>
    <property type="match status" value="1"/>
</dbReference>
<dbReference type="InterPro" id="IPR044139">
    <property type="entry name" value="CysN_NoDQ_III"/>
</dbReference>
<evidence type="ECO:0000259" key="3">
    <source>
        <dbReference type="PROSITE" id="PS51722"/>
    </source>
</evidence>
<dbReference type="InterPro" id="IPR011779">
    <property type="entry name" value="SO4_adenylTrfase_lsu"/>
</dbReference>
<comment type="caution">
    <text evidence="4">The sequence shown here is derived from an EMBL/GenBank/DDBJ whole genome shotgun (WGS) entry which is preliminary data.</text>
</comment>
<dbReference type="Pfam" id="PF00009">
    <property type="entry name" value="GTP_EFTU"/>
    <property type="match status" value="1"/>
</dbReference>
<dbReference type="NCBIfam" id="TIGR02034">
    <property type="entry name" value="CysN"/>
    <property type="match status" value="1"/>
</dbReference>
<evidence type="ECO:0000313" key="5">
    <source>
        <dbReference type="Proteomes" id="UP000812031"/>
    </source>
</evidence>
<dbReference type="EMBL" id="JAHWYN010000016">
    <property type="protein sequence ID" value="MBW4361933.1"/>
    <property type="molecule type" value="Genomic_DNA"/>
</dbReference>
<dbReference type="InterPro" id="IPR031157">
    <property type="entry name" value="G_TR_CS"/>
</dbReference>
<protein>
    <submittedName>
        <fullName evidence="4">GTP-binding protein</fullName>
    </submittedName>
</protein>
<dbReference type="PANTHER" id="PTHR23115">
    <property type="entry name" value="TRANSLATION FACTOR"/>
    <property type="match status" value="1"/>
</dbReference>
<dbReference type="CDD" id="cd04166">
    <property type="entry name" value="CysN_ATPS"/>
    <property type="match status" value="1"/>
</dbReference>
<dbReference type="NCBIfam" id="TIGR00231">
    <property type="entry name" value="small_GTP"/>
    <property type="match status" value="1"/>
</dbReference>
<dbReference type="InterPro" id="IPR000795">
    <property type="entry name" value="T_Tr_GTP-bd_dom"/>
</dbReference>
<organism evidence="4 5">
    <name type="scientific">Flavobacterium taihuense</name>
    <dbReference type="NCBI Taxonomy" id="2857508"/>
    <lineage>
        <taxon>Bacteria</taxon>
        <taxon>Pseudomonadati</taxon>
        <taxon>Bacteroidota</taxon>
        <taxon>Flavobacteriia</taxon>
        <taxon>Flavobacteriales</taxon>
        <taxon>Flavobacteriaceae</taxon>
        <taxon>Flavobacterium</taxon>
    </lineage>
</organism>
<keyword evidence="2" id="KW-0342">GTP-binding</keyword>
<sequence length="414" mass="45818">MEVLKIATAGSVDDGKSTLIGRLLYDTKSLTTDKIEAIEKSSKQKGYDYLDFSLATDGLVAEREQGITIDVAHIYFSTAKKSYIIADTPGHVEYTRNMVTGASTSQVSIILIDARKGVIEQTYRHFFINNLLRVKDVIVAVNKMDLVDYSEEVYNKIKADFQALNAKSAYKEQNVSYIPLSALTGDNVVDTLGKMPWYTGQTILQHLEALESKDVYDNGQARFPVQTVIRPKTEEYHDFRGYAGKLYGNNIKVGDAVTVLPSLTESKVTNIHFFDQQFDEASVGSSITIELENDINVTRGDMIVKSNELPKIEKDITTTVCWMDSKKLVAGAKYFVQHNTNRVLAKIDSVKNVIATDYSGTTPASQLAINEIGEVTIKLSKAIYFDAYNDNKSNGAFILIDAATNTTAGVGFIK</sequence>
<dbReference type="InterPro" id="IPR050100">
    <property type="entry name" value="TRAFAC_GTPase_members"/>
</dbReference>
<reference evidence="4 5" key="1">
    <citation type="submission" date="2021-07" db="EMBL/GenBank/DDBJ databases">
        <title>Flavobacterium sp. nov. isolated from sediment on the Taihu Lake.</title>
        <authorList>
            <person name="Qu J.-H."/>
        </authorList>
    </citation>
    <scope>NUCLEOTIDE SEQUENCE [LARGE SCALE GENOMIC DNA]</scope>
    <source>
        <strain evidence="4 5">NAS39</strain>
    </source>
</reference>
<name>A0ABS6XZ29_9FLAO</name>
<dbReference type="RefSeq" id="WP_219318427.1">
    <property type="nucleotide sequence ID" value="NZ_JAHWYN010000016.1"/>
</dbReference>
<dbReference type="InterPro" id="IPR041757">
    <property type="entry name" value="CysN_GTP-bd"/>
</dbReference>
<evidence type="ECO:0000256" key="2">
    <source>
        <dbReference type="ARBA" id="ARBA00023134"/>
    </source>
</evidence>
<evidence type="ECO:0000313" key="4">
    <source>
        <dbReference type="EMBL" id="MBW4361933.1"/>
    </source>
</evidence>
<dbReference type="Pfam" id="PF22594">
    <property type="entry name" value="GTP-eEF1A_C"/>
    <property type="match status" value="1"/>
</dbReference>
<keyword evidence="1" id="KW-0547">Nucleotide-binding</keyword>
<feature type="domain" description="Tr-type G" evidence="3">
    <location>
        <begin position="1"/>
        <end position="215"/>
    </location>
</feature>
<dbReference type="PROSITE" id="PS51722">
    <property type="entry name" value="G_TR_2"/>
    <property type="match status" value="1"/>
</dbReference>
<dbReference type="Proteomes" id="UP000812031">
    <property type="component" value="Unassembled WGS sequence"/>
</dbReference>
<proteinExistence type="predicted"/>
<evidence type="ECO:0000256" key="1">
    <source>
        <dbReference type="ARBA" id="ARBA00022741"/>
    </source>
</evidence>
<dbReference type="InterPro" id="IPR054696">
    <property type="entry name" value="GTP-eEF1A_C"/>
</dbReference>
<accession>A0ABS6XZ29</accession>
<keyword evidence="5" id="KW-1185">Reference proteome</keyword>